<dbReference type="RefSeq" id="WP_061974030.1">
    <property type="nucleotide sequence ID" value="NZ_FMAV01000003.1"/>
</dbReference>
<sequence>MNEPKAYGVFSKRKNYVFRDSAYIQWGNSTRSIGSFLLLNPGSSKLSSHLNKELENTGIACGGITLDPTMRQLTLMVCKMYNEQPQLDGRLHIYNLFSLQNPSSEDAIEVFEELTSTGELDINHSMITLEELKEHPWILLGWGCMYKARWINLKQAKLNWLQLIKESGIKSFGKRNGMGDKYYHPCPQLIKDRGAMVDHLVTLYRECT</sequence>
<evidence type="ECO:0000313" key="1">
    <source>
        <dbReference type="EMBL" id="KSU82085.1"/>
    </source>
</evidence>
<accession>A0A0V8J4S3</accession>
<keyword evidence="2" id="KW-1185">Reference proteome</keyword>
<dbReference type="OrthoDB" id="2599540at2"/>
<evidence type="ECO:0000313" key="2">
    <source>
        <dbReference type="Proteomes" id="UP000054099"/>
    </source>
</evidence>
<organism evidence="1 2">
    <name type="scientific">Fictibacillus enclensis</name>
    <dbReference type="NCBI Taxonomy" id="1017270"/>
    <lineage>
        <taxon>Bacteria</taxon>
        <taxon>Bacillati</taxon>
        <taxon>Bacillota</taxon>
        <taxon>Bacilli</taxon>
        <taxon>Bacillales</taxon>
        <taxon>Fictibacillaceae</taxon>
        <taxon>Fictibacillus</taxon>
    </lineage>
</organism>
<gene>
    <name evidence="1" type="ORF">AS030_17595</name>
</gene>
<reference evidence="1 2" key="1">
    <citation type="journal article" date="2014" name="Antonie Van Leeuwenhoek">
        <title>Fictibacillus enclensis sp. nov., isolated from marine sediment.</title>
        <authorList>
            <person name="Dastager S.G."/>
            <person name="Mawlankar R."/>
            <person name="Srinivasan K."/>
            <person name="Tang S.K."/>
            <person name="Lee J.C."/>
            <person name="Ramana V.V."/>
            <person name="Shouche Y.S."/>
        </authorList>
    </citation>
    <scope>NUCLEOTIDE SEQUENCE [LARGE SCALE GENOMIC DNA]</scope>
    <source>
        <strain evidence="1 2">NIO-1003</strain>
    </source>
</reference>
<dbReference type="EMBL" id="LNQN01000005">
    <property type="protein sequence ID" value="KSU82085.1"/>
    <property type="molecule type" value="Genomic_DNA"/>
</dbReference>
<comment type="caution">
    <text evidence="1">The sequence shown here is derived from an EMBL/GenBank/DDBJ whole genome shotgun (WGS) entry which is preliminary data.</text>
</comment>
<proteinExistence type="predicted"/>
<name>A0A0V8J4S3_9BACL</name>
<dbReference type="AlphaFoldDB" id="A0A0V8J4S3"/>
<evidence type="ECO:0008006" key="3">
    <source>
        <dbReference type="Google" id="ProtNLM"/>
    </source>
</evidence>
<protein>
    <recommendedName>
        <fullName evidence="3">DUF1643 domain-containing protein</fullName>
    </recommendedName>
</protein>
<dbReference type="Proteomes" id="UP000054099">
    <property type="component" value="Unassembled WGS sequence"/>
</dbReference>